<dbReference type="AlphaFoldDB" id="A0A7R8CVT8"/>
<sequence length="167" mass="19130">MLSMRRQGQNNSSRSILGATASIEIWEQWLSRIKKAGCAFELMLDKMSSPLSELVVAPTCFFTKCAQHLTWHLDSSQTSLINAVYSIRAELIFNHYFTDKSIKPLNCWLVEDHLTSKGCSLWFPQSEMVSFDKILEPTISLFFQGFLMLFVLGKSNAKFRAFTEERS</sequence>
<dbReference type="EMBL" id="HG994584">
    <property type="protein sequence ID" value="CAF2947558.1"/>
    <property type="molecule type" value="Genomic_DNA"/>
</dbReference>
<evidence type="ECO:0000313" key="1">
    <source>
        <dbReference type="EMBL" id="CAF2947558.1"/>
    </source>
</evidence>
<name>A0A7R8CVT8_LEPSM</name>
<accession>A0A7R8CVT8</accession>
<proteinExistence type="predicted"/>
<protein>
    <submittedName>
        <fullName evidence="1">(salmon louse) hypothetical protein</fullName>
    </submittedName>
</protein>
<organism evidence="1 2">
    <name type="scientific">Lepeophtheirus salmonis</name>
    <name type="common">Salmon louse</name>
    <name type="synonym">Caligus salmonis</name>
    <dbReference type="NCBI Taxonomy" id="72036"/>
    <lineage>
        <taxon>Eukaryota</taxon>
        <taxon>Metazoa</taxon>
        <taxon>Ecdysozoa</taxon>
        <taxon>Arthropoda</taxon>
        <taxon>Crustacea</taxon>
        <taxon>Multicrustacea</taxon>
        <taxon>Hexanauplia</taxon>
        <taxon>Copepoda</taxon>
        <taxon>Siphonostomatoida</taxon>
        <taxon>Caligidae</taxon>
        <taxon>Lepeophtheirus</taxon>
    </lineage>
</organism>
<keyword evidence="2" id="KW-1185">Reference proteome</keyword>
<reference evidence="1" key="1">
    <citation type="submission" date="2021-02" db="EMBL/GenBank/DDBJ databases">
        <authorList>
            <person name="Bekaert M."/>
        </authorList>
    </citation>
    <scope>NUCLEOTIDE SEQUENCE</scope>
    <source>
        <strain evidence="1">IoA-00</strain>
    </source>
</reference>
<dbReference type="Proteomes" id="UP000675881">
    <property type="component" value="Chromosome 5"/>
</dbReference>
<gene>
    <name evidence="1" type="ORF">LSAA_10680</name>
</gene>
<evidence type="ECO:0000313" key="2">
    <source>
        <dbReference type="Proteomes" id="UP000675881"/>
    </source>
</evidence>